<dbReference type="InterPro" id="IPR010359">
    <property type="entry name" value="IrrE_HExxH"/>
</dbReference>
<dbReference type="PANTHER" id="PTHR43236">
    <property type="entry name" value="ANTITOXIN HIGA1"/>
    <property type="match status" value="1"/>
</dbReference>
<dbReference type="InterPro" id="IPR052345">
    <property type="entry name" value="Rad_response_metalloprotease"/>
</dbReference>
<evidence type="ECO:0000259" key="2">
    <source>
        <dbReference type="PROSITE" id="PS50943"/>
    </source>
</evidence>
<sequence length="354" mass="38810">MVTPERISLARKRRGLTVAELARQIGVSAQSVTNYERGRQQPGDRALRALADALNFPESFFTAPPTAELPEGAVAFRARSKLSQARRASALSVGSLAVEFNAWLERTFQLPEADVPTLERPDPETAAEMTRARWGLGNEPIANIIHLLEAHGVRVFSLATEHAEVDAYSFWHAGTPYVFLNTSKTPERSRFDAAHELAHLVLHAGATEVGGPEAEQQANAFAGAFLMPTASVRGRMPQAPLVDQIIEAKRIWRVSALALTYRLHELSMLSDWQYRSACVELSRRGYRSGEPTGIAGETSQLLSKVFGTLRESGRTMRDVAAELSLTPDELSGMVFGLVFNAAGRQPLAPLRLVR</sequence>
<dbReference type="PROSITE" id="PS50943">
    <property type="entry name" value="HTH_CROC1"/>
    <property type="match status" value="1"/>
</dbReference>
<dbReference type="Pfam" id="PF01381">
    <property type="entry name" value="HTH_3"/>
    <property type="match status" value="1"/>
</dbReference>
<dbReference type="CDD" id="cd00093">
    <property type="entry name" value="HTH_XRE"/>
    <property type="match status" value="1"/>
</dbReference>
<name>A0A542DHU9_AMYCI</name>
<evidence type="ECO:0000256" key="1">
    <source>
        <dbReference type="ARBA" id="ARBA00007227"/>
    </source>
</evidence>
<dbReference type="Pfam" id="PF06114">
    <property type="entry name" value="Peptidase_M78"/>
    <property type="match status" value="1"/>
</dbReference>
<dbReference type="Proteomes" id="UP000320876">
    <property type="component" value="Unassembled WGS sequence"/>
</dbReference>
<proteinExistence type="inferred from homology"/>
<feature type="domain" description="HTH cro/C1-type" evidence="2">
    <location>
        <begin position="7"/>
        <end position="61"/>
    </location>
</feature>
<dbReference type="PANTHER" id="PTHR43236:SF1">
    <property type="entry name" value="BLL7220 PROTEIN"/>
    <property type="match status" value="1"/>
</dbReference>
<dbReference type="RefSeq" id="WP_141997836.1">
    <property type="nucleotide sequence ID" value="NZ_VFML01000001.1"/>
</dbReference>
<evidence type="ECO:0000313" key="4">
    <source>
        <dbReference type="Proteomes" id="UP000320876"/>
    </source>
</evidence>
<comment type="caution">
    <text evidence="3">The sequence shown here is derived from an EMBL/GenBank/DDBJ whole genome shotgun (WGS) entry which is preliminary data.</text>
</comment>
<keyword evidence="4" id="KW-1185">Reference proteome</keyword>
<dbReference type="Gene3D" id="1.10.10.2910">
    <property type="match status" value="1"/>
</dbReference>
<dbReference type="SMART" id="SM00530">
    <property type="entry name" value="HTH_XRE"/>
    <property type="match status" value="1"/>
</dbReference>
<dbReference type="SUPFAM" id="SSF47413">
    <property type="entry name" value="lambda repressor-like DNA-binding domains"/>
    <property type="match status" value="1"/>
</dbReference>
<evidence type="ECO:0000313" key="3">
    <source>
        <dbReference type="EMBL" id="TQJ02668.1"/>
    </source>
</evidence>
<dbReference type="AlphaFoldDB" id="A0A542DHU9"/>
<dbReference type="EMBL" id="VFML01000001">
    <property type="protein sequence ID" value="TQJ02668.1"/>
    <property type="molecule type" value="Genomic_DNA"/>
</dbReference>
<accession>A0A542DHU9</accession>
<comment type="similarity">
    <text evidence="1">Belongs to the short-chain fatty acyl-CoA assimilation regulator (ScfR) family.</text>
</comment>
<dbReference type="InterPro" id="IPR001387">
    <property type="entry name" value="Cro/C1-type_HTH"/>
</dbReference>
<dbReference type="GO" id="GO:0003677">
    <property type="term" value="F:DNA binding"/>
    <property type="evidence" value="ECO:0007669"/>
    <property type="project" value="InterPro"/>
</dbReference>
<gene>
    <name evidence="3" type="ORF">FB471_2404</name>
</gene>
<dbReference type="Gene3D" id="1.10.260.40">
    <property type="entry name" value="lambda repressor-like DNA-binding domains"/>
    <property type="match status" value="1"/>
</dbReference>
<dbReference type="InterPro" id="IPR010982">
    <property type="entry name" value="Lambda_DNA-bd_dom_sf"/>
</dbReference>
<protein>
    <submittedName>
        <fullName evidence="3">Zn-dependent peptidase ImmA (M78 family)</fullName>
    </submittedName>
</protein>
<reference evidence="3 4" key="1">
    <citation type="submission" date="2019-06" db="EMBL/GenBank/DDBJ databases">
        <title>Sequencing the genomes of 1000 actinobacteria strains.</title>
        <authorList>
            <person name="Klenk H.-P."/>
        </authorList>
    </citation>
    <scope>NUCLEOTIDE SEQUENCE [LARGE SCALE GENOMIC DNA]</scope>
    <source>
        <strain evidence="3 4">DSM 45679</strain>
    </source>
</reference>
<organism evidence="3 4">
    <name type="scientific">Amycolatopsis cihanbeyliensis</name>
    <dbReference type="NCBI Taxonomy" id="1128664"/>
    <lineage>
        <taxon>Bacteria</taxon>
        <taxon>Bacillati</taxon>
        <taxon>Actinomycetota</taxon>
        <taxon>Actinomycetes</taxon>
        <taxon>Pseudonocardiales</taxon>
        <taxon>Pseudonocardiaceae</taxon>
        <taxon>Amycolatopsis</taxon>
    </lineage>
</organism>
<dbReference type="OrthoDB" id="9794834at2"/>